<evidence type="ECO:0000256" key="1">
    <source>
        <dbReference type="SAM" id="MobiDB-lite"/>
    </source>
</evidence>
<feature type="region of interest" description="Disordered" evidence="1">
    <location>
        <begin position="245"/>
        <end position="327"/>
    </location>
</feature>
<dbReference type="GO" id="GO:0043111">
    <property type="term" value="P:replication fork arrest"/>
    <property type="evidence" value="ECO:0007669"/>
    <property type="project" value="TreeGrafter"/>
</dbReference>
<feature type="compositionally biased region" description="Basic residues" evidence="1">
    <location>
        <begin position="287"/>
        <end position="298"/>
    </location>
</feature>
<feature type="non-terminal residue" evidence="2">
    <location>
        <position position="465"/>
    </location>
</feature>
<comment type="caution">
    <text evidence="2">The sequence shown here is derived from an EMBL/GenBank/DDBJ whole genome shotgun (WGS) entry which is preliminary data.</text>
</comment>
<dbReference type="GO" id="GO:0000076">
    <property type="term" value="P:DNA replication checkpoint signaling"/>
    <property type="evidence" value="ECO:0007669"/>
    <property type="project" value="TreeGrafter"/>
</dbReference>
<feature type="region of interest" description="Disordered" evidence="1">
    <location>
        <begin position="347"/>
        <end position="465"/>
    </location>
</feature>
<dbReference type="AlphaFoldDB" id="A0AAD2Q0V7"/>
<organism evidence="2 3">
    <name type="scientific">Mycena citricolor</name>
    <dbReference type="NCBI Taxonomy" id="2018698"/>
    <lineage>
        <taxon>Eukaryota</taxon>
        <taxon>Fungi</taxon>
        <taxon>Dikarya</taxon>
        <taxon>Basidiomycota</taxon>
        <taxon>Agaricomycotina</taxon>
        <taxon>Agaricomycetes</taxon>
        <taxon>Agaricomycetidae</taxon>
        <taxon>Agaricales</taxon>
        <taxon>Marasmiineae</taxon>
        <taxon>Mycenaceae</taxon>
        <taxon>Mycena</taxon>
    </lineage>
</organism>
<feature type="compositionally biased region" description="Basic and acidic residues" evidence="1">
    <location>
        <begin position="299"/>
        <end position="312"/>
    </location>
</feature>
<keyword evidence="3" id="KW-1185">Reference proteome</keyword>
<evidence type="ECO:0000313" key="3">
    <source>
        <dbReference type="Proteomes" id="UP001295794"/>
    </source>
</evidence>
<reference evidence="2" key="1">
    <citation type="submission" date="2023-11" db="EMBL/GenBank/DDBJ databases">
        <authorList>
            <person name="De Vega J J."/>
            <person name="De Vega J J."/>
        </authorList>
    </citation>
    <scope>NUCLEOTIDE SEQUENCE</scope>
</reference>
<dbReference type="EMBL" id="CAVNYO010000044">
    <property type="protein sequence ID" value="CAK5263681.1"/>
    <property type="molecule type" value="Genomic_DNA"/>
</dbReference>
<gene>
    <name evidence="2" type="ORF">MYCIT1_LOCUS3247</name>
</gene>
<name>A0AAD2Q0V7_9AGAR</name>
<dbReference type="GO" id="GO:0003677">
    <property type="term" value="F:DNA binding"/>
    <property type="evidence" value="ECO:0007669"/>
    <property type="project" value="TreeGrafter"/>
</dbReference>
<dbReference type="InterPro" id="IPR044998">
    <property type="entry name" value="Timeless"/>
</dbReference>
<dbReference type="Proteomes" id="UP001295794">
    <property type="component" value="Unassembled WGS sequence"/>
</dbReference>
<dbReference type="GO" id="GO:0031298">
    <property type="term" value="C:replication fork protection complex"/>
    <property type="evidence" value="ECO:0007669"/>
    <property type="project" value="TreeGrafter"/>
</dbReference>
<protein>
    <submittedName>
        <fullName evidence="2">Uncharacterized protein</fullName>
    </submittedName>
</protein>
<proteinExistence type="predicted"/>
<accession>A0AAD2Q0V7</accession>
<feature type="compositionally biased region" description="Low complexity" evidence="1">
    <location>
        <begin position="264"/>
        <end position="274"/>
    </location>
</feature>
<dbReference type="PANTHER" id="PTHR22940:SF4">
    <property type="entry name" value="PROTEIN TIMELESS HOMOLOG"/>
    <property type="match status" value="1"/>
</dbReference>
<dbReference type="PANTHER" id="PTHR22940">
    <property type="entry name" value="TIMEOUT/TIMELESS-2"/>
    <property type="match status" value="1"/>
</dbReference>
<dbReference type="GO" id="GO:0006281">
    <property type="term" value="P:DNA repair"/>
    <property type="evidence" value="ECO:0007669"/>
    <property type="project" value="TreeGrafter"/>
</dbReference>
<evidence type="ECO:0000313" key="2">
    <source>
        <dbReference type="EMBL" id="CAK5263681.1"/>
    </source>
</evidence>
<sequence length="465" mass="52722">VSTLYLFQKILGEQKALPRDQPHRDLVSLVTFVLRRFFKALAEDSFLAVEAFFPKNRGQWKSFSSWEPPTKGEREQTRTIVTTEIKVKKGYSWSEQVGIAIAALVESGEVGQIEWVITALATVVLKWRKVAEEVDKNATGTADSESDDEQKVRTGHMERGLDVRPEVQAAMVDFQVPFPLNEMAEAFSTNPRLQLLMRLVKFVATESGPDVTEWEWTMPKEVPPAELERMKKVIEQFLETPINLQGKKASELMTKTSQRRRRSPSPSASESGSESSGGQGEFDDKKNSKKKKGRKARTKDRSENTRKERQQQEYKSAQFIEDSDEEYGDIDAFLEKEKVMRERILLQIEKTGMEAPMQKTGTKKRRKKDGLEGSKRKKKRPDEEADDVFESQPVAQTRPRPKPKPIFKAKADELPVDSTMDVDEDSQHDSGSAALDAADPDSDSAGPRRRPRRTVAISDDDDVDE</sequence>